<dbReference type="InterPro" id="IPR050171">
    <property type="entry name" value="MFS_Transporters"/>
</dbReference>
<evidence type="ECO:0000256" key="4">
    <source>
        <dbReference type="ARBA" id="ARBA00022692"/>
    </source>
</evidence>
<protein>
    <recommendedName>
        <fullName evidence="8">Major facilitator superfamily (MFS) profile domain-containing protein</fullName>
    </recommendedName>
</protein>
<feature type="transmembrane region" description="Helical" evidence="7">
    <location>
        <begin position="7"/>
        <end position="26"/>
    </location>
</feature>
<feature type="transmembrane region" description="Helical" evidence="7">
    <location>
        <begin position="163"/>
        <end position="181"/>
    </location>
</feature>
<sequence length="273" mass="28202">MTVERRVLFAMCVLISINQLGFGSVIPVLPLYAQSFGVPASAIGMAVAIYGLARFFVAVPSGQLSDRFGRRPTLAMGGVISALGSFWCAAATGYPEFIVARFVSGAGAGIILTTGQVVLADISTPERRGRIISIYQGCFLFAVGIGPLPGGLLASHFGLAVPFQAYGVASLLAMLVAWFAVEETRGMGHGGVGQGAAVTISYVRQLNLLLRQVGFVLVCGISLANSVIRTGGLFTVIPVFAVLRLSLNVAEIGFGMALGSVAGVIAAYPSGVL</sequence>
<evidence type="ECO:0000256" key="6">
    <source>
        <dbReference type="ARBA" id="ARBA00023136"/>
    </source>
</evidence>
<feature type="transmembrane region" description="Helical" evidence="7">
    <location>
        <begin position="249"/>
        <end position="268"/>
    </location>
</feature>
<evidence type="ECO:0000256" key="1">
    <source>
        <dbReference type="ARBA" id="ARBA00004651"/>
    </source>
</evidence>
<dbReference type="PRINTS" id="PR01036">
    <property type="entry name" value="TCRTETB"/>
</dbReference>
<dbReference type="InterPro" id="IPR020846">
    <property type="entry name" value="MFS_dom"/>
</dbReference>
<dbReference type="SUPFAM" id="SSF103473">
    <property type="entry name" value="MFS general substrate transporter"/>
    <property type="match status" value="1"/>
</dbReference>
<name>A0A382GYA4_9ZZZZ</name>
<dbReference type="GO" id="GO:0022857">
    <property type="term" value="F:transmembrane transporter activity"/>
    <property type="evidence" value="ECO:0007669"/>
    <property type="project" value="InterPro"/>
</dbReference>
<accession>A0A382GYA4</accession>
<dbReference type="Pfam" id="PF07690">
    <property type="entry name" value="MFS_1"/>
    <property type="match status" value="1"/>
</dbReference>
<dbReference type="Gene3D" id="1.20.1250.20">
    <property type="entry name" value="MFS general substrate transporter like domains"/>
    <property type="match status" value="1"/>
</dbReference>
<feature type="non-terminal residue" evidence="9">
    <location>
        <position position="273"/>
    </location>
</feature>
<keyword evidence="3" id="KW-1003">Cell membrane</keyword>
<keyword evidence="4 7" id="KW-0812">Transmembrane</keyword>
<feature type="transmembrane region" description="Helical" evidence="7">
    <location>
        <begin position="213"/>
        <end position="243"/>
    </location>
</feature>
<dbReference type="AlphaFoldDB" id="A0A382GYA4"/>
<dbReference type="PANTHER" id="PTHR23517">
    <property type="entry name" value="RESISTANCE PROTEIN MDTM, PUTATIVE-RELATED-RELATED"/>
    <property type="match status" value="1"/>
</dbReference>
<evidence type="ECO:0000256" key="7">
    <source>
        <dbReference type="SAM" id="Phobius"/>
    </source>
</evidence>
<proteinExistence type="predicted"/>
<evidence type="ECO:0000313" key="9">
    <source>
        <dbReference type="EMBL" id="SVB80020.1"/>
    </source>
</evidence>
<dbReference type="InterPro" id="IPR005829">
    <property type="entry name" value="Sugar_transporter_CS"/>
</dbReference>
<dbReference type="PROSITE" id="PS00216">
    <property type="entry name" value="SUGAR_TRANSPORT_1"/>
    <property type="match status" value="1"/>
</dbReference>
<evidence type="ECO:0000259" key="8">
    <source>
        <dbReference type="PROSITE" id="PS50850"/>
    </source>
</evidence>
<dbReference type="PROSITE" id="PS50850">
    <property type="entry name" value="MFS"/>
    <property type="match status" value="1"/>
</dbReference>
<evidence type="ECO:0000256" key="2">
    <source>
        <dbReference type="ARBA" id="ARBA00022448"/>
    </source>
</evidence>
<feature type="transmembrane region" description="Helical" evidence="7">
    <location>
        <begin position="132"/>
        <end position="157"/>
    </location>
</feature>
<keyword evidence="2" id="KW-0813">Transport</keyword>
<reference evidence="9" key="1">
    <citation type="submission" date="2018-05" db="EMBL/GenBank/DDBJ databases">
        <authorList>
            <person name="Lanie J.A."/>
            <person name="Ng W.-L."/>
            <person name="Kazmierczak K.M."/>
            <person name="Andrzejewski T.M."/>
            <person name="Davidsen T.M."/>
            <person name="Wayne K.J."/>
            <person name="Tettelin H."/>
            <person name="Glass J.I."/>
            <person name="Rusch D."/>
            <person name="Podicherti R."/>
            <person name="Tsui H.-C.T."/>
            <person name="Winkler M.E."/>
        </authorList>
    </citation>
    <scope>NUCLEOTIDE SEQUENCE</scope>
</reference>
<evidence type="ECO:0000256" key="3">
    <source>
        <dbReference type="ARBA" id="ARBA00022475"/>
    </source>
</evidence>
<evidence type="ECO:0000256" key="5">
    <source>
        <dbReference type="ARBA" id="ARBA00022989"/>
    </source>
</evidence>
<dbReference type="CDD" id="cd17325">
    <property type="entry name" value="MFS_MdtG_SLC18_like"/>
    <property type="match status" value="1"/>
</dbReference>
<feature type="transmembrane region" description="Helical" evidence="7">
    <location>
        <begin position="32"/>
        <end position="53"/>
    </location>
</feature>
<feature type="transmembrane region" description="Helical" evidence="7">
    <location>
        <begin position="98"/>
        <end position="120"/>
    </location>
</feature>
<organism evidence="9">
    <name type="scientific">marine metagenome</name>
    <dbReference type="NCBI Taxonomy" id="408172"/>
    <lineage>
        <taxon>unclassified sequences</taxon>
        <taxon>metagenomes</taxon>
        <taxon>ecological metagenomes</taxon>
    </lineage>
</organism>
<feature type="transmembrane region" description="Helical" evidence="7">
    <location>
        <begin position="74"/>
        <end position="92"/>
    </location>
</feature>
<comment type="subcellular location">
    <subcellularLocation>
        <location evidence="1">Cell membrane</location>
        <topology evidence="1">Multi-pass membrane protein</topology>
    </subcellularLocation>
</comment>
<gene>
    <name evidence="9" type="ORF">METZ01_LOCUS232874</name>
</gene>
<dbReference type="GO" id="GO:0005886">
    <property type="term" value="C:plasma membrane"/>
    <property type="evidence" value="ECO:0007669"/>
    <property type="project" value="UniProtKB-SubCell"/>
</dbReference>
<keyword evidence="5 7" id="KW-1133">Transmembrane helix</keyword>
<keyword evidence="6 7" id="KW-0472">Membrane</keyword>
<dbReference type="InterPro" id="IPR036259">
    <property type="entry name" value="MFS_trans_sf"/>
</dbReference>
<feature type="domain" description="Major facilitator superfamily (MFS) profile" evidence="8">
    <location>
        <begin position="7"/>
        <end position="273"/>
    </location>
</feature>
<dbReference type="EMBL" id="UINC01058118">
    <property type="protein sequence ID" value="SVB80020.1"/>
    <property type="molecule type" value="Genomic_DNA"/>
</dbReference>
<dbReference type="InterPro" id="IPR011701">
    <property type="entry name" value="MFS"/>
</dbReference>